<keyword evidence="4" id="KW-1185">Reference proteome</keyword>
<gene>
    <name evidence="3" type="ORF">Pcinc_002638</name>
    <name evidence="2" type="ORF">Pcinc_008882</name>
</gene>
<comment type="caution">
    <text evidence="2">The sequence shown here is derived from an EMBL/GenBank/DDBJ whole genome shotgun (WGS) entry which is preliminary data.</text>
</comment>
<dbReference type="AlphaFoldDB" id="A0AAE1G827"/>
<proteinExistence type="predicted"/>
<evidence type="ECO:0000256" key="1">
    <source>
        <dbReference type="SAM" id="MobiDB-lite"/>
    </source>
</evidence>
<feature type="compositionally biased region" description="Polar residues" evidence="1">
    <location>
        <begin position="79"/>
        <end position="88"/>
    </location>
</feature>
<reference evidence="2" key="1">
    <citation type="submission" date="2023-10" db="EMBL/GenBank/DDBJ databases">
        <title>Genome assemblies of two species of porcelain crab, Petrolisthes cinctipes and Petrolisthes manimaculis (Anomura: Porcellanidae).</title>
        <authorList>
            <person name="Angst P."/>
        </authorList>
    </citation>
    <scope>NUCLEOTIDE SEQUENCE</scope>
    <source>
        <strain evidence="2">PB745_01</strain>
        <tissue evidence="2">Gill</tissue>
    </source>
</reference>
<protein>
    <submittedName>
        <fullName evidence="2">Uncharacterized protein</fullName>
    </submittedName>
</protein>
<feature type="compositionally biased region" description="Polar residues" evidence="1">
    <location>
        <begin position="38"/>
        <end position="52"/>
    </location>
</feature>
<feature type="compositionally biased region" description="Polar residues" evidence="1">
    <location>
        <begin position="1"/>
        <end position="31"/>
    </location>
</feature>
<name>A0AAE1G827_PETCI</name>
<evidence type="ECO:0000313" key="2">
    <source>
        <dbReference type="EMBL" id="KAK3887000.1"/>
    </source>
</evidence>
<organism evidence="2 4">
    <name type="scientific">Petrolisthes cinctipes</name>
    <name type="common">Flat porcelain crab</name>
    <dbReference type="NCBI Taxonomy" id="88211"/>
    <lineage>
        <taxon>Eukaryota</taxon>
        <taxon>Metazoa</taxon>
        <taxon>Ecdysozoa</taxon>
        <taxon>Arthropoda</taxon>
        <taxon>Crustacea</taxon>
        <taxon>Multicrustacea</taxon>
        <taxon>Malacostraca</taxon>
        <taxon>Eumalacostraca</taxon>
        <taxon>Eucarida</taxon>
        <taxon>Decapoda</taxon>
        <taxon>Pleocyemata</taxon>
        <taxon>Anomura</taxon>
        <taxon>Galatheoidea</taxon>
        <taxon>Porcellanidae</taxon>
        <taxon>Petrolisthes</taxon>
    </lineage>
</organism>
<dbReference type="Proteomes" id="UP001286313">
    <property type="component" value="Unassembled WGS sequence"/>
</dbReference>
<dbReference type="EMBL" id="JAWQEG010000654">
    <property type="protein sequence ID" value="KAK3887000.1"/>
    <property type="molecule type" value="Genomic_DNA"/>
</dbReference>
<accession>A0AAE1G827</accession>
<evidence type="ECO:0000313" key="4">
    <source>
        <dbReference type="Proteomes" id="UP001286313"/>
    </source>
</evidence>
<dbReference type="EMBL" id="JAWQEG010000199">
    <property type="protein sequence ID" value="KAK3893573.1"/>
    <property type="molecule type" value="Genomic_DNA"/>
</dbReference>
<evidence type="ECO:0000313" key="3">
    <source>
        <dbReference type="EMBL" id="KAK3893573.1"/>
    </source>
</evidence>
<sequence>MENQENEASSTSVNVSNNIAQISAKPSNTQNRDPRLNRPQQTQKSSNFNSLPDLNKENSLPDLNKDNSLPDLNKDNETKTSNTTGRDQ</sequence>
<feature type="region of interest" description="Disordered" evidence="1">
    <location>
        <begin position="1"/>
        <end position="88"/>
    </location>
</feature>